<dbReference type="PANTHER" id="PTHR22726">
    <property type="entry name" value="METALLOENDOPEPTIDASE OMA1"/>
    <property type="match status" value="1"/>
</dbReference>
<evidence type="ECO:0000256" key="6">
    <source>
        <dbReference type="RuleBase" id="RU003983"/>
    </source>
</evidence>
<evidence type="ECO:0000256" key="5">
    <source>
        <dbReference type="ARBA" id="ARBA00023049"/>
    </source>
</evidence>
<feature type="signal peptide" evidence="8">
    <location>
        <begin position="1"/>
        <end position="20"/>
    </location>
</feature>
<dbReference type="GO" id="GO:0051603">
    <property type="term" value="P:proteolysis involved in protein catabolic process"/>
    <property type="evidence" value="ECO:0007669"/>
    <property type="project" value="TreeGrafter"/>
</dbReference>
<keyword evidence="3 6" id="KW-0378">Hydrolase</keyword>
<keyword evidence="1 6" id="KW-0645">Protease</keyword>
<evidence type="ECO:0000256" key="2">
    <source>
        <dbReference type="ARBA" id="ARBA00022723"/>
    </source>
</evidence>
<keyword evidence="11" id="KW-1185">Reference proteome</keyword>
<keyword evidence="2" id="KW-0479">Metal-binding</keyword>
<evidence type="ECO:0000256" key="7">
    <source>
        <dbReference type="SAM" id="MobiDB-lite"/>
    </source>
</evidence>
<evidence type="ECO:0000256" key="8">
    <source>
        <dbReference type="SAM" id="SignalP"/>
    </source>
</evidence>
<evidence type="ECO:0000256" key="1">
    <source>
        <dbReference type="ARBA" id="ARBA00022670"/>
    </source>
</evidence>
<dbReference type="InterPro" id="IPR051156">
    <property type="entry name" value="Mito/Outer_Membr_Metalloprot"/>
</dbReference>
<evidence type="ECO:0000313" key="11">
    <source>
        <dbReference type="Proteomes" id="UP000488936"/>
    </source>
</evidence>
<proteinExistence type="inferred from homology"/>
<dbReference type="GO" id="GO:0016020">
    <property type="term" value="C:membrane"/>
    <property type="evidence" value="ECO:0007669"/>
    <property type="project" value="TreeGrafter"/>
</dbReference>
<dbReference type="GO" id="GO:0046872">
    <property type="term" value="F:metal ion binding"/>
    <property type="evidence" value="ECO:0007669"/>
    <property type="project" value="UniProtKB-KW"/>
</dbReference>
<dbReference type="PANTHER" id="PTHR22726:SF8">
    <property type="entry name" value="METALLOPROTEASE YCAL"/>
    <property type="match status" value="1"/>
</dbReference>
<evidence type="ECO:0000256" key="3">
    <source>
        <dbReference type="ARBA" id="ARBA00022801"/>
    </source>
</evidence>
<dbReference type="RefSeq" id="WP_155034886.1">
    <property type="nucleotide sequence ID" value="NZ_JBHTIG010000052.1"/>
</dbReference>
<comment type="similarity">
    <text evidence="6">Belongs to the peptidase M48 family.</text>
</comment>
<feature type="region of interest" description="Disordered" evidence="7">
    <location>
        <begin position="235"/>
        <end position="265"/>
    </location>
</feature>
<accession>A0A7K1GJC0</accession>
<dbReference type="OrthoDB" id="9810445at2"/>
<gene>
    <name evidence="10" type="ORF">GJV77_03080</name>
</gene>
<keyword evidence="5 6" id="KW-0482">Metalloprotease</keyword>
<evidence type="ECO:0000313" key="10">
    <source>
        <dbReference type="EMBL" id="MTH28906.1"/>
    </source>
</evidence>
<keyword evidence="8" id="KW-0732">Signal</keyword>
<dbReference type="Proteomes" id="UP000488936">
    <property type="component" value="Unassembled WGS sequence"/>
</dbReference>
<name>A0A7K1GJC0_9FLAO</name>
<protein>
    <submittedName>
        <fullName evidence="10">M48 family metalloprotease</fullName>
    </submittedName>
</protein>
<evidence type="ECO:0000256" key="4">
    <source>
        <dbReference type="ARBA" id="ARBA00022833"/>
    </source>
</evidence>
<reference evidence="10 11" key="1">
    <citation type="journal article" date="2006" name="Int. J. Syst. Evol. Microbiol.">
        <title>Myroides pelagicus sp. nov., isolated from seawater in Thailand.</title>
        <authorList>
            <person name="Yoon J."/>
            <person name="Maneerat S."/>
            <person name="Kawai F."/>
            <person name="Yokota A."/>
        </authorList>
    </citation>
    <scope>NUCLEOTIDE SEQUENCE [LARGE SCALE GENOMIC DNA]</scope>
    <source>
        <strain evidence="10 11">SM1T</strain>
    </source>
</reference>
<dbReference type="EMBL" id="WMJY01000004">
    <property type="protein sequence ID" value="MTH28906.1"/>
    <property type="molecule type" value="Genomic_DNA"/>
</dbReference>
<dbReference type="Pfam" id="PF01435">
    <property type="entry name" value="Peptidase_M48"/>
    <property type="match status" value="1"/>
</dbReference>
<keyword evidence="4 6" id="KW-0862">Zinc</keyword>
<dbReference type="CDD" id="cd07334">
    <property type="entry name" value="M48C_loiP_like"/>
    <property type="match status" value="1"/>
</dbReference>
<dbReference type="InterPro" id="IPR001915">
    <property type="entry name" value="Peptidase_M48"/>
</dbReference>
<organism evidence="10 11">
    <name type="scientific">Myroides pelagicus</name>
    <dbReference type="NCBI Taxonomy" id="270914"/>
    <lineage>
        <taxon>Bacteria</taxon>
        <taxon>Pseudomonadati</taxon>
        <taxon>Bacteroidota</taxon>
        <taxon>Flavobacteriia</taxon>
        <taxon>Flavobacteriales</taxon>
        <taxon>Flavobacteriaceae</taxon>
        <taxon>Myroides</taxon>
    </lineage>
</organism>
<comment type="caution">
    <text evidence="10">The sequence shown here is derived from an EMBL/GenBank/DDBJ whole genome shotgun (WGS) entry which is preliminary data.</text>
</comment>
<dbReference type="AlphaFoldDB" id="A0A7K1GJC0"/>
<feature type="chain" id="PRO_5029863214" evidence="8">
    <location>
        <begin position="21"/>
        <end position="265"/>
    </location>
</feature>
<dbReference type="GO" id="GO:0004222">
    <property type="term" value="F:metalloendopeptidase activity"/>
    <property type="evidence" value="ECO:0007669"/>
    <property type="project" value="InterPro"/>
</dbReference>
<comment type="cofactor">
    <cofactor evidence="6">
        <name>Zn(2+)</name>
        <dbReference type="ChEBI" id="CHEBI:29105"/>
    </cofactor>
    <text evidence="6">Binds 1 zinc ion per subunit.</text>
</comment>
<dbReference type="Gene3D" id="3.30.2010.10">
    <property type="entry name" value="Metalloproteases ('zincins'), catalytic domain"/>
    <property type="match status" value="1"/>
</dbReference>
<feature type="compositionally biased region" description="Basic and acidic residues" evidence="7">
    <location>
        <begin position="246"/>
        <end position="265"/>
    </location>
</feature>
<feature type="domain" description="Peptidase M48" evidence="9">
    <location>
        <begin position="98"/>
        <end position="257"/>
    </location>
</feature>
<sequence>MNKLVFTVAVMLLGMTSVHAQFGKFRGKKLDAITTAVTAFTVSDEEIAASATEAVKWMDENNPVCELNSKQKDMREYAERLERIFGPYKNYDGLDLNYKVYYVTDINAFACADGSVRVFSSLMDIMTDDELLAIIGHEIGHVKLEHTKNAYKQILLTEAASKYVGSTKGTVADLMNSDLGGMSQKLFGASFSRKQETDSDDYSYAFLVANGKNPQALADGFQKFADMEKEYGADKSLGAKMSSSHPDSEKRVKRVEDKIKKSAKK</sequence>
<evidence type="ECO:0000259" key="9">
    <source>
        <dbReference type="Pfam" id="PF01435"/>
    </source>
</evidence>